<evidence type="ECO:0000259" key="3">
    <source>
        <dbReference type="Pfam" id="PF14383"/>
    </source>
</evidence>
<dbReference type="AlphaFoldDB" id="W1P8T1"/>
<proteinExistence type="predicted"/>
<feature type="domain" description="DUF3741" evidence="3">
    <location>
        <begin position="104"/>
        <end position="124"/>
    </location>
</feature>
<feature type="compositionally biased region" description="Polar residues" evidence="1">
    <location>
        <begin position="127"/>
        <end position="141"/>
    </location>
</feature>
<dbReference type="OMA" id="IAYEILW"/>
<protein>
    <recommendedName>
        <fullName evidence="6">DUF4378 domain-containing protein</fullName>
    </recommendedName>
</protein>
<organism evidence="4 5">
    <name type="scientific">Amborella trichopoda</name>
    <dbReference type="NCBI Taxonomy" id="13333"/>
    <lineage>
        <taxon>Eukaryota</taxon>
        <taxon>Viridiplantae</taxon>
        <taxon>Streptophyta</taxon>
        <taxon>Embryophyta</taxon>
        <taxon>Tracheophyta</taxon>
        <taxon>Spermatophyta</taxon>
        <taxon>Magnoliopsida</taxon>
        <taxon>Amborellales</taxon>
        <taxon>Amborellaceae</taxon>
        <taxon>Amborella</taxon>
    </lineage>
</organism>
<dbReference type="EMBL" id="KI394313">
    <property type="protein sequence ID" value="ERN04011.1"/>
    <property type="molecule type" value="Genomic_DNA"/>
</dbReference>
<evidence type="ECO:0000313" key="4">
    <source>
        <dbReference type="EMBL" id="ERN04011.1"/>
    </source>
</evidence>
<dbReference type="Proteomes" id="UP000017836">
    <property type="component" value="Unassembled WGS sequence"/>
</dbReference>
<dbReference type="Pfam" id="PF14309">
    <property type="entry name" value="DUF4378"/>
    <property type="match status" value="1"/>
</dbReference>
<dbReference type="Pfam" id="PF14383">
    <property type="entry name" value="VARLMGL"/>
    <property type="match status" value="1"/>
</dbReference>
<reference evidence="5" key="1">
    <citation type="journal article" date="2013" name="Science">
        <title>The Amborella genome and the evolution of flowering plants.</title>
        <authorList>
            <consortium name="Amborella Genome Project"/>
        </authorList>
    </citation>
    <scope>NUCLEOTIDE SEQUENCE [LARGE SCALE GENOMIC DNA]</scope>
</reference>
<feature type="region of interest" description="Disordered" evidence="1">
    <location>
        <begin position="123"/>
        <end position="161"/>
    </location>
</feature>
<dbReference type="PANTHER" id="PTHR21726:SF61">
    <property type="entry name" value="DNAA INITIATOR-ASSOCIATING PROTEIN"/>
    <property type="match status" value="1"/>
</dbReference>
<dbReference type="eggNOG" id="ENOG502QQ6N">
    <property type="taxonomic scope" value="Eukaryota"/>
</dbReference>
<evidence type="ECO:0000256" key="1">
    <source>
        <dbReference type="SAM" id="MobiDB-lite"/>
    </source>
</evidence>
<keyword evidence="5" id="KW-1185">Reference proteome</keyword>
<feature type="domain" description="DUF4378" evidence="2">
    <location>
        <begin position="879"/>
        <end position="1028"/>
    </location>
</feature>
<feature type="region of interest" description="Disordered" evidence="1">
    <location>
        <begin position="84"/>
        <end position="109"/>
    </location>
</feature>
<dbReference type="HOGENOM" id="CLU_009609_0_0_1"/>
<evidence type="ECO:0000313" key="5">
    <source>
        <dbReference type="Proteomes" id="UP000017836"/>
    </source>
</evidence>
<dbReference type="InterPro" id="IPR025486">
    <property type="entry name" value="DUF4378"/>
</dbReference>
<gene>
    <name evidence="4" type="ORF">AMTR_s00079p00166070</name>
</gene>
<name>W1P8T1_AMBTC</name>
<dbReference type="PANTHER" id="PTHR21726">
    <property type="entry name" value="PHOSPHATIDYLINOSITOL N-ACETYLGLUCOSAMINYLTRANSFERASE SUBUNIT P DOWN SYNDROME CRITICAL REGION PROTEIN 5 -RELATED"/>
    <property type="match status" value="1"/>
</dbReference>
<feature type="region of interest" description="Disordered" evidence="1">
    <location>
        <begin position="571"/>
        <end position="592"/>
    </location>
</feature>
<dbReference type="Gramene" id="ERN04011">
    <property type="protein sequence ID" value="ERN04011"/>
    <property type="gene ID" value="AMTR_s00079p00166070"/>
</dbReference>
<sequence length="1051" mass="116587">MSDTSGKAISSLTVADKWHHKPGGCVGAFFQLFDWNRRLSKKKLFSNRLLLPDRTKQLSKKFRKEKLPMAKLLLIADENRGGFPNAKKPDPDCISSNTSNGGTKTGSRRPGVVARLMGLEFLPSPEPSNRSLQKTEFNNSIDKQRKKSELPDCGIDPCSEKEPTRVDSFSRKLVESRPQKLQKTGFFEKRPVSRFQTDSLSFRGVISKSKKKHPKLLSPVKSPGILSSKHAARLMDAASKLLEPGLQATSRAKCALPCSLSTHAALRDRVSDEETEILERESRLHGAPQKRVEINVKSAKEQTLPKICDILRETVNSGSNSEAFEQKQKQKLGGCVSEVAQDPSNKRSKTPPVMAYNQEMNNAVGAVSFCSNSNSTKTASLGNNENGMSLAIQAKVNIQKKTRDAQNRTRFLPTEQVKCSSSERVELSHHNVGALSSIPHNNLRRDKALSVKERAPIKPRLCNLQSGRDSSIGAAKDFVLLNKNLNGYSRNKTCNKVSGDSKIALKHKEPVKRNALDRKIDSSLRAKTLMRKKRVMNGDQEREIMVSSGRKEMSLSNQFLVMSHNKSEPIAKAVNSRESPDEADHDASSGSREMDIVSFTFTSPMRPACGSSTSSNMLNRKTASNAMDGDLSSPGSTAVTGDLLSALLEQKLRELASQNPNLLTNGAQGKTTVSILQDLISGLTSDGPVSQERDRNFLVDSPVNSACSSTSSQFYNTKPQREKQSLHKELEGTEFSFYDKTNPNCNCLQMNLKSGVSSTGSVLANNCNHHSPVSILDASFSNDSCHSSESFDNTPEWTVRLCIRERDLTYLLFLPVHKLNLSPADRPDAELSDSATSVDVEKVGSEKIMSTIIDISRMHGIKPSVIGLGEHYLSLEYQELNYVREVVSNADLMFENAVLMGGSIIDPLLFDKLEAQCGFGFSKSNGGYLNRRFLFDCITETMNMKYSRCCRAGYKAWAKLPFLVLRERLTKEIYGEISRWKSMTHKVLDEIIDVEMSSPLGKWLDFEVEAFEIGVETEREIMRTLIQELAVELAGFWPKSSFNGMNSFSVT</sequence>
<evidence type="ECO:0000259" key="2">
    <source>
        <dbReference type="Pfam" id="PF14309"/>
    </source>
</evidence>
<dbReference type="InterPro" id="IPR032795">
    <property type="entry name" value="DUF3741-assoc"/>
</dbReference>
<dbReference type="STRING" id="13333.W1P8T1"/>
<feature type="compositionally biased region" description="Basic and acidic residues" evidence="1">
    <location>
        <begin position="578"/>
        <end position="592"/>
    </location>
</feature>
<evidence type="ECO:0008006" key="6">
    <source>
        <dbReference type="Google" id="ProtNLM"/>
    </source>
</evidence>
<accession>W1P8T1</accession>